<proteinExistence type="predicted"/>
<dbReference type="AlphaFoldDB" id="A0A554XIQ9"/>
<dbReference type="EMBL" id="VJON01000005">
    <property type="protein sequence ID" value="TSE35723.1"/>
    <property type="molecule type" value="Genomic_DNA"/>
</dbReference>
<evidence type="ECO:0000313" key="2">
    <source>
        <dbReference type="EMBL" id="TSE35723.1"/>
    </source>
</evidence>
<keyword evidence="1" id="KW-0472">Membrane</keyword>
<dbReference type="RefSeq" id="WP_201739277.1">
    <property type="nucleotide sequence ID" value="NZ_VJON01000005.1"/>
</dbReference>
<protein>
    <submittedName>
        <fullName evidence="2">Uncharacterized protein</fullName>
    </submittedName>
</protein>
<dbReference type="Proteomes" id="UP000318294">
    <property type="component" value="Unassembled WGS sequence"/>
</dbReference>
<gene>
    <name evidence="2" type="ORF">Tchar_00506</name>
</gene>
<feature type="transmembrane region" description="Helical" evidence="1">
    <location>
        <begin position="30"/>
        <end position="54"/>
    </location>
</feature>
<keyword evidence="3" id="KW-1185">Reference proteome</keyword>
<name>A0A554XIQ9_9BURK</name>
<organism evidence="2 3">
    <name type="scientific">Tepidimonas charontis</name>
    <dbReference type="NCBI Taxonomy" id="2267262"/>
    <lineage>
        <taxon>Bacteria</taxon>
        <taxon>Pseudomonadati</taxon>
        <taxon>Pseudomonadota</taxon>
        <taxon>Betaproteobacteria</taxon>
        <taxon>Burkholderiales</taxon>
        <taxon>Tepidimonas</taxon>
    </lineage>
</organism>
<keyword evidence="1" id="KW-0812">Transmembrane</keyword>
<evidence type="ECO:0000313" key="3">
    <source>
        <dbReference type="Proteomes" id="UP000318294"/>
    </source>
</evidence>
<evidence type="ECO:0000256" key="1">
    <source>
        <dbReference type="SAM" id="Phobius"/>
    </source>
</evidence>
<reference evidence="2 3" key="1">
    <citation type="submission" date="2019-07" db="EMBL/GenBank/DDBJ databases">
        <title>Tepidimonas charontis SPSP-6 draft genome.</title>
        <authorList>
            <person name="Da Costa M.S."/>
            <person name="Froufe H.J.C."/>
            <person name="Egas C."/>
            <person name="Albuquerque L."/>
        </authorList>
    </citation>
    <scope>NUCLEOTIDE SEQUENCE [LARGE SCALE GENOMIC DNA]</scope>
    <source>
        <strain evidence="2 3">SPSP-6</strain>
    </source>
</reference>
<comment type="caution">
    <text evidence="2">The sequence shown here is derived from an EMBL/GenBank/DDBJ whole genome shotgun (WGS) entry which is preliminary data.</text>
</comment>
<keyword evidence="1" id="KW-1133">Transmembrane helix</keyword>
<accession>A0A554XIQ9</accession>
<sequence>MFFFRFLMFALLGASALCFAFYLGTGRKHYLRWGLVVLKWTVMAALGFFAVLVLSRI</sequence>